<comment type="caution">
    <text evidence="4">The sequence shown here is derived from an EMBL/GenBank/DDBJ whole genome shotgun (WGS) entry which is preliminary data.</text>
</comment>
<dbReference type="Proteomes" id="UP000603234">
    <property type="component" value="Unassembled WGS sequence"/>
</dbReference>
<evidence type="ECO:0000313" key="4">
    <source>
        <dbReference type="EMBL" id="MBC3804051.1"/>
    </source>
</evidence>
<dbReference type="PROSITE" id="PS52050">
    <property type="entry name" value="WYL"/>
    <property type="match status" value="1"/>
</dbReference>
<feature type="region of interest" description="Disordered" evidence="1">
    <location>
        <begin position="1"/>
        <end position="26"/>
    </location>
</feature>
<sequence length="393" mass="45906">MAKKKARVEEKPAAKKQKGRQSGIAQSDSVILALATLEVLKDETDKESPLTQNQILRLLKEKSVKCTAKTLSSTLKKLTWALNPPVYTEEDKDYFRIVYSGYDRELEEDDDTKENSRYMSNFYYAHDFSYQEIDRLIEGIQFSKTLTTDEANKIIEKIKKLTNRHYSNITSQIYTVPEFATAPQEQLKENLKTMQTAIADQVKMTFVFNGYDKNKQLVPIREKRYTVSPYYVVAYNGKYYLLANTDYFDNVSIYRVDLMSAIEIPERNEKNGNKGIDAKKMSEVKGLKEKWDPDDFMLKHLNMFYDEPQTITLKVRNNRYTMVHDWFGDRYTTVKKRAQNLDEQHDLIRVCCSPNAIINWALQYSNDVEVVEPVEIRNAIVQRLKDTLAKYDL</sequence>
<feature type="domain" description="WYL" evidence="2">
    <location>
        <begin position="189"/>
        <end position="264"/>
    </location>
</feature>
<name>A0ABR6WTZ8_9FIRM</name>
<dbReference type="Pfam" id="PF25583">
    <property type="entry name" value="WCX"/>
    <property type="match status" value="1"/>
</dbReference>
<dbReference type="Pfam" id="PF13280">
    <property type="entry name" value="WYL"/>
    <property type="match status" value="1"/>
</dbReference>
<evidence type="ECO:0000259" key="3">
    <source>
        <dbReference type="Pfam" id="PF25583"/>
    </source>
</evidence>
<dbReference type="PANTHER" id="PTHR34580">
    <property type="match status" value="1"/>
</dbReference>
<dbReference type="InterPro" id="IPR057727">
    <property type="entry name" value="WCX_dom"/>
</dbReference>
<dbReference type="InterPro" id="IPR051534">
    <property type="entry name" value="CBASS_pafABC_assoc_protein"/>
</dbReference>
<dbReference type="InterPro" id="IPR026881">
    <property type="entry name" value="WYL_dom"/>
</dbReference>
<keyword evidence="5" id="KW-1185">Reference proteome</keyword>
<dbReference type="EMBL" id="WJBC01000006">
    <property type="protein sequence ID" value="MBC3804051.1"/>
    <property type="molecule type" value="Genomic_DNA"/>
</dbReference>
<evidence type="ECO:0000259" key="2">
    <source>
        <dbReference type="Pfam" id="PF13280"/>
    </source>
</evidence>
<reference evidence="4 5" key="1">
    <citation type="journal article" date="2020" name="mSystems">
        <title>Defining Genomic and Predicted Metabolic Features of the Acetobacterium Genus.</title>
        <authorList>
            <person name="Ross D.E."/>
            <person name="Marshall C.W."/>
            <person name="Gulliver D."/>
            <person name="May H.D."/>
            <person name="Norman R.S."/>
        </authorList>
    </citation>
    <scope>NUCLEOTIDE SEQUENCE [LARGE SCALE GENOMIC DNA]</scope>
    <source>
        <strain evidence="4 5">DSM 8238</strain>
    </source>
</reference>
<dbReference type="RefSeq" id="WP_186841936.1">
    <property type="nucleotide sequence ID" value="NZ_WJBC01000006.1"/>
</dbReference>
<proteinExistence type="predicted"/>
<feature type="domain" description="WCX" evidence="3">
    <location>
        <begin position="308"/>
        <end position="387"/>
    </location>
</feature>
<accession>A0ABR6WTZ8</accession>
<organism evidence="4 5">
    <name type="scientific">Acetobacterium fimetarium</name>
    <dbReference type="NCBI Taxonomy" id="52691"/>
    <lineage>
        <taxon>Bacteria</taxon>
        <taxon>Bacillati</taxon>
        <taxon>Bacillota</taxon>
        <taxon>Clostridia</taxon>
        <taxon>Eubacteriales</taxon>
        <taxon>Eubacteriaceae</taxon>
        <taxon>Acetobacterium</taxon>
    </lineage>
</organism>
<evidence type="ECO:0000256" key="1">
    <source>
        <dbReference type="SAM" id="MobiDB-lite"/>
    </source>
</evidence>
<gene>
    <name evidence="4" type="ORF">GH808_06320</name>
</gene>
<evidence type="ECO:0000313" key="5">
    <source>
        <dbReference type="Proteomes" id="UP000603234"/>
    </source>
</evidence>
<protein>
    <submittedName>
        <fullName evidence="4">WYL domain-containing protein</fullName>
    </submittedName>
</protein>
<dbReference type="PANTHER" id="PTHR34580:SF1">
    <property type="entry name" value="PROTEIN PAFC"/>
    <property type="match status" value="1"/>
</dbReference>